<dbReference type="InterPro" id="IPR016181">
    <property type="entry name" value="Acyl_CoA_acyltransferase"/>
</dbReference>
<keyword evidence="1" id="KW-0808">Transferase</keyword>
<reference evidence="5 6" key="1">
    <citation type="submission" date="2022-08" db="EMBL/GenBank/DDBJ databases">
        <title>Taxonomy of Curtobacterium flaccumfaciens.</title>
        <authorList>
            <person name="Osdaghi E."/>
            <person name="Taghavi S.M."/>
            <person name="Hamidizade M."/>
            <person name="Abachi H."/>
            <person name="Fazliarab A."/>
            <person name="Baeyen S."/>
            <person name="Portier P."/>
            <person name="Van Vaerenbergh J."/>
            <person name="Jacques M.-A."/>
        </authorList>
    </citation>
    <scope>NUCLEOTIDE SEQUENCE [LARGE SCALE GENOMIC DNA]</scope>
    <source>
        <strain evidence="5 6">LMG8786T</strain>
    </source>
</reference>
<dbReference type="PANTHER" id="PTHR43877">
    <property type="entry name" value="AMINOALKYLPHOSPHONATE N-ACETYLTRANSFERASE-RELATED-RELATED"/>
    <property type="match status" value="1"/>
</dbReference>
<proteinExistence type="predicted"/>
<protein>
    <submittedName>
        <fullName evidence="5">GNAT family N-acetyltransferase</fullName>
    </submittedName>
</protein>
<evidence type="ECO:0000313" key="6">
    <source>
        <dbReference type="Proteomes" id="UP001652264"/>
    </source>
</evidence>
<organism evidence="5 6">
    <name type="scientific">Curtobacterium citreum</name>
    <dbReference type="NCBI Taxonomy" id="2036"/>
    <lineage>
        <taxon>Bacteria</taxon>
        <taxon>Bacillati</taxon>
        <taxon>Actinomycetota</taxon>
        <taxon>Actinomycetes</taxon>
        <taxon>Micrococcales</taxon>
        <taxon>Microbacteriaceae</taxon>
        <taxon>Curtobacterium</taxon>
    </lineage>
</organism>
<accession>A0ABT2HF02</accession>
<dbReference type="Proteomes" id="UP001652264">
    <property type="component" value="Unassembled WGS sequence"/>
</dbReference>
<dbReference type="PROSITE" id="PS51186">
    <property type="entry name" value="GNAT"/>
    <property type="match status" value="1"/>
</dbReference>
<feature type="domain" description="N-acetyltransferase" evidence="4">
    <location>
        <begin position="38"/>
        <end position="183"/>
    </location>
</feature>
<keyword evidence="2" id="KW-0012">Acyltransferase</keyword>
<name>A0ABT2HF02_9MICO</name>
<evidence type="ECO:0000259" key="4">
    <source>
        <dbReference type="PROSITE" id="PS51186"/>
    </source>
</evidence>
<dbReference type="Gene3D" id="3.40.630.30">
    <property type="match status" value="1"/>
</dbReference>
<keyword evidence="6" id="KW-1185">Reference proteome</keyword>
<dbReference type="GeneID" id="95323319"/>
<dbReference type="RefSeq" id="WP_229666752.1">
    <property type="nucleotide sequence ID" value="NZ_BMNV01000003.1"/>
</dbReference>
<dbReference type="PANTHER" id="PTHR43877:SF2">
    <property type="entry name" value="AMINOALKYLPHOSPHONATE N-ACETYLTRANSFERASE-RELATED"/>
    <property type="match status" value="1"/>
</dbReference>
<gene>
    <name evidence="5" type="ORF">NYQ28_04605</name>
</gene>
<evidence type="ECO:0000313" key="5">
    <source>
        <dbReference type="EMBL" id="MCS6521847.1"/>
    </source>
</evidence>
<dbReference type="InterPro" id="IPR000182">
    <property type="entry name" value="GNAT_dom"/>
</dbReference>
<dbReference type="Pfam" id="PF00583">
    <property type="entry name" value="Acetyltransf_1"/>
    <property type="match status" value="1"/>
</dbReference>
<dbReference type="CDD" id="cd04301">
    <property type="entry name" value="NAT_SF"/>
    <property type="match status" value="1"/>
</dbReference>
<dbReference type="SUPFAM" id="SSF55729">
    <property type="entry name" value="Acyl-CoA N-acyltransferases (Nat)"/>
    <property type="match status" value="1"/>
</dbReference>
<sequence length="183" mass="19675">MTTPPTTPSQTTSTPSQTTPSQTTPAQQTVPTTDQLAIDVEHFDSPDAQRLRAAQRLEIDRAYGGDTEPGEKPTADSIAVFFLARDADGTPLGCGGLRIVQDGITEVKRMYVRPESRGAGVSSAILRRLEEAAIDLGSPALVLETGDEQKRAIGFYEREGFTRIANFGPYVGAARSICYSKVL</sequence>
<evidence type="ECO:0000256" key="2">
    <source>
        <dbReference type="ARBA" id="ARBA00023315"/>
    </source>
</evidence>
<dbReference type="InterPro" id="IPR050832">
    <property type="entry name" value="Bact_Acetyltransf"/>
</dbReference>
<evidence type="ECO:0000256" key="3">
    <source>
        <dbReference type="SAM" id="MobiDB-lite"/>
    </source>
</evidence>
<feature type="region of interest" description="Disordered" evidence="3">
    <location>
        <begin position="1"/>
        <end position="31"/>
    </location>
</feature>
<dbReference type="EMBL" id="JANVAD010000002">
    <property type="protein sequence ID" value="MCS6521847.1"/>
    <property type="molecule type" value="Genomic_DNA"/>
</dbReference>
<evidence type="ECO:0000256" key="1">
    <source>
        <dbReference type="ARBA" id="ARBA00022679"/>
    </source>
</evidence>
<comment type="caution">
    <text evidence="5">The sequence shown here is derived from an EMBL/GenBank/DDBJ whole genome shotgun (WGS) entry which is preliminary data.</text>
</comment>